<gene>
    <name evidence="6" type="ORF">C477_00410</name>
</gene>
<dbReference type="GO" id="GO:0042597">
    <property type="term" value="C:periplasmic space"/>
    <property type="evidence" value="ECO:0007669"/>
    <property type="project" value="UniProtKB-ARBA"/>
</dbReference>
<dbReference type="GO" id="GO:0043190">
    <property type="term" value="C:ATP-binding cassette (ABC) transporter complex"/>
    <property type="evidence" value="ECO:0007669"/>
    <property type="project" value="InterPro"/>
</dbReference>
<dbReference type="GO" id="GO:0015833">
    <property type="term" value="P:peptide transport"/>
    <property type="evidence" value="ECO:0007669"/>
    <property type="project" value="TreeGrafter"/>
</dbReference>
<dbReference type="Pfam" id="PF00496">
    <property type="entry name" value="SBP_bac_5"/>
    <property type="match status" value="1"/>
</dbReference>
<comment type="caution">
    <text evidence="6">The sequence shown here is derived from an EMBL/GenBank/DDBJ whole genome shotgun (WGS) entry which is preliminary data.</text>
</comment>
<feature type="domain" description="Solute-binding protein family 5" evidence="5">
    <location>
        <begin position="55"/>
        <end position="409"/>
    </location>
</feature>
<dbReference type="PANTHER" id="PTHR30290:SF10">
    <property type="entry name" value="PERIPLASMIC OLIGOPEPTIDE-BINDING PROTEIN-RELATED"/>
    <property type="match status" value="1"/>
</dbReference>
<keyword evidence="3" id="KW-0813">Transport</keyword>
<accession>M0CN19</accession>
<dbReference type="STRING" id="1227488.C477_00410"/>
<protein>
    <submittedName>
        <fullName evidence="6">Peptide ABC transporter periplasmic protein</fullName>
    </submittedName>
</protein>
<proteinExistence type="inferred from homology"/>
<evidence type="ECO:0000313" key="6">
    <source>
        <dbReference type="EMBL" id="ELZ24626.1"/>
    </source>
</evidence>
<dbReference type="EMBL" id="AOIS01000003">
    <property type="protein sequence ID" value="ELZ24626.1"/>
    <property type="molecule type" value="Genomic_DNA"/>
</dbReference>
<evidence type="ECO:0000313" key="7">
    <source>
        <dbReference type="Proteomes" id="UP000011657"/>
    </source>
</evidence>
<dbReference type="AlphaFoldDB" id="M0CN19"/>
<dbReference type="SUPFAM" id="SSF53850">
    <property type="entry name" value="Periplasmic binding protein-like II"/>
    <property type="match status" value="1"/>
</dbReference>
<comment type="subcellular location">
    <subcellularLocation>
        <location evidence="1">Cell envelope</location>
    </subcellularLocation>
</comment>
<evidence type="ECO:0000256" key="1">
    <source>
        <dbReference type="ARBA" id="ARBA00004196"/>
    </source>
</evidence>
<sequence length="493" mass="55135">MTLTVSGCLSTEPETADFRLGGPWKPARDPLDGGTMLRRIGISEALITVDSDANPAPGLATDWERLDDRQWQFDLRDDVTFHDGASFDASAAVESLRRTVDSSAFAAVPIETVEAGDETTVIVETETPFSPLPAHLSRNEAVIVSPDVINDDGSVTNPVSTGPFALDSFQSASEIVGLRYDEYYGEMPSFESIRYEVVEDDQTRRMKLENGELEMARILPYEMVGDLEVDDDIEVLTPEIPRIRFLTFDTTSEPFDDQRVRQAVHYAIDREVITESLFDGIVDPAIGPFSSDVTEWANPNLEVNAADPNRARLLLSDAGWTADNDNVRTRDGEELSVEFLTFDARSLPLIAQAIQDQLAAVGIDVDVTMMEYSAMIDRVSQNSFDGYFDSWGTLWYPDPDRLTEMFHSTDATIHHGYENDRVDKLLEDARELTDREERLERYYEVQEIIVEEAPIAVLTDYVNVVATATGVSGYEPHPTELRFGLESIMLDEQ</sequence>
<evidence type="ECO:0000256" key="3">
    <source>
        <dbReference type="ARBA" id="ARBA00022448"/>
    </source>
</evidence>
<dbReference type="PATRIC" id="fig|1227488.3.peg.84"/>
<dbReference type="Proteomes" id="UP000011657">
    <property type="component" value="Unassembled WGS sequence"/>
</dbReference>
<evidence type="ECO:0000256" key="2">
    <source>
        <dbReference type="ARBA" id="ARBA00005695"/>
    </source>
</evidence>
<keyword evidence="4" id="KW-0732">Signal</keyword>
<dbReference type="GO" id="GO:1904680">
    <property type="term" value="F:peptide transmembrane transporter activity"/>
    <property type="evidence" value="ECO:0007669"/>
    <property type="project" value="TreeGrafter"/>
</dbReference>
<dbReference type="PIRSF" id="PIRSF002741">
    <property type="entry name" value="MppA"/>
    <property type="match status" value="1"/>
</dbReference>
<dbReference type="Gene3D" id="3.40.190.10">
    <property type="entry name" value="Periplasmic binding protein-like II"/>
    <property type="match status" value="1"/>
</dbReference>
<dbReference type="InterPro" id="IPR000914">
    <property type="entry name" value="SBP_5_dom"/>
</dbReference>
<dbReference type="InterPro" id="IPR030678">
    <property type="entry name" value="Peptide/Ni-bd"/>
</dbReference>
<dbReference type="PANTHER" id="PTHR30290">
    <property type="entry name" value="PERIPLASMIC BINDING COMPONENT OF ABC TRANSPORTER"/>
    <property type="match status" value="1"/>
</dbReference>
<evidence type="ECO:0000256" key="4">
    <source>
        <dbReference type="ARBA" id="ARBA00022729"/>
    </source>
</evidence>
<dbReference type="eggNOG" id="arCOG01534">
    <property type="taxonomic scope" value="Archaea"/>
</dbReference>
<name>M0CN19_9EURY</name>
<comment type="similarity">
    <text evidence="2">Belongs to the bacterial solute-binding protein 5 family.</text>
</comment>
<organism evidence="6 7">
    <name type="scientific">Haloterrigena salina JCM 13891</name>
    <dbReference type="NCBI Taxonomy" id="1227488"/>
    <lineage>
        <taxon>Archaea</taxon>
        <taxon>Methanobacteriati</taxon>
        <taxon>Methanobacteriota</taxon>
        <taxon>Stenosarchaea group</taxon>
        <taxon>Halobacteria</taxon>
        <taxon>Halobacteriales</taxon>
        <taxon>Natrialbaceae</taxon>
        <taxon>Haloterrigena</taxon>
    </lineage>
</organism>
<reference evidence="6 7" key="1">
    <citation type="journal article" date="2014" name="PLoS Genet.">
        <title>Phylogenetically driven sequencing of extremely halophilic archaea reveals strategies for static and dynamic osmo-response.</title>
        <authorList>
            <person name="Becker E.A."/>
            <person name="Seitzer P.M."/>
            <person name="Tritt A."/>
            <person name="Larsen D."/>
            <person name="Krusor M."/>
            <person name="Yao A.I."/>
            <person name="Wu D."/>
            <person name="Madern D."/>
            <person name="Eisen J.A."/>
            <person name="Darling A.E."/>
            <person name="Facciotti M.T."/>
        </authorList>
    </citation>
    <scope>NUCLEOTIDE SEQUENCE [LARGE SCALE GENOMIC DNA]</scope>
    <source>
        <strain evidence="6 7">JCM 13891</strain>
    </source>
</reference>
<dbReference type="CDD" id="cd08490">
    <property type="entry name" value="PBP2_NikA_DppA_OppA_like_3"/>
    <property type="match status" value="1"/>
</dbReference>
<dbReference type="Gene3D" id="3.10.105.10">
    <property type="entry name" value="Dipeptide-binding Protein, Domain 3"/>
    <property type="match status" value="1"/>
</dbReference>
<keyword evidence="7" id="KW-1185">Reference proteome</keyword>
<dbReference type="InterPro" id="IPR039424">
    <property type="entry name" value="SBP_5"/>
</dbReference>
<evidence type="ECO:0000259" key="5">
    <source>
        <dbReference type="Pfam" id="PF00496"/>
    </source>
</evidence>